<keyword evidence="1" id="KW-0812">Transmembrane</keyword>
<comment type="caution">
    <text evidence="2">The sequence shown here is derived from an EMBL/GenBank/DDBJ whole genome shotgun (WGS) entry which is preliminary data.</text>
</comment>
<dbReference type="Proteomes" id="UP000322267">
    <property type="component" value="Unassembled WGS sequence"/>
</dbReference>
<dbReference type="OrthoDB" id="2427847at2"/>
<dbReference type="EMBL" id="VTEI01000009">
    <property type="protein sequence ID" value="TYS15216.1"/>
    <property type="molecule type" value="Genomic_DNA"/>
</dbReference>
<feature type="transmembrane region" description="Helical" evidence="1">
    <location>
        <begin position="101"/>
        <end position="118"/>
    </location>
</feature>
<evidence type="ECO:0000313" key="2">
    <source>
        <dbReference type="EMBL" id="TYS15216.1"/>
    </source>
</evidence>
<feature type="transmembrane region" description="Helical" evidence="1">
    <location>
        <begin position="71"/>
        <end position="94"/>
    </location>
</feature>
<sequence length="194" mass="21708">MQWYSIGAFTFPSSWGGLAAAFVVTGLFLWLYYGKSNGEWFGNSVFWFIVTWKFSVILFDFSGFLQQPLTALYFNGGSKGFWLGMTVALVYIYFKGGQQVISAWLLVVLVYEGASEFLADSGSVLSAVNSLIGFSLFYLLLKKGKEEIWLSIFIVIQLLVNFLQGSIASAESTAYIVVTIAVLSISRLRRDFHE</sequence>
<dbReference type="RefSeq" id="WP_148941187.1">
    <property type="nucleotide sequence ID" value="NZ_VTEI01000009.1"/>
</dbReference>
<keyword evidence="1" id="KW-1133">Transmembrane helix</keyword>
<proteinExistence type="predicted"/>
<accession>A0A5D4NPH0</accession>
<feature type="transmembrane region" description="Helical" evidence="1">
    <location>
        <begin position="124"/>
        <end position="141"/>
    </location>
</feature>
<dbReference type="AlphaFoldDB" id="A0A5D4NPH0"/>
<keyword evidence="1" id="KW-0472">Membrane</keyword>
<name>A0A5D4NPH0_9BACI</name>
<feature type="transmembrane region" description="Helical" evidence="1">
    <location>
        <begin position="15"/>
        <end position="33"/>
    </location>
</feature>
<reference evidence="2 3" key="1">
    <citation type="submission" date="2019-08" db="EMBL/GenBank/DDBJ databases">
        <title>Bacillus genomes from the desert of Cuatro Cienegas, Coahuila.</title>
        <authorList>
            <person name="Olmedo-Alvarez G."/>
        </authorList>
    </citation>
    <scope>NUCLEOTIDE SEQUENCE [LARGE SCALE GENOMIC DNA]</scope>
    <source>
        <strain evidence="2 3">CH34_1T</strain>
    </source>
</reference>
<gene>
    <name evidence="2" type="ORF">FZC78_16310</name>
</gene>
<feature type="transmembrane region" description="Helical" evidence="1">
    <location>
        <begin position="148"/>
        <end position="167"/>
    </location>
</feature>
<feature type="transmembrane region" description="Helical" evidence="1">
    <location>
        <begin position="45"/>
        <end position="65"/>
    </location>
</feature>
<protein>
    <submittedName>
        <fullName evidence="2">Uncharacterized protein</fullName>
    </submittedName>
</protein>
<organism evidence="2 3">
    <name type="scientific">Rossellomorea vietnamensis</name>
    <dbReference type="NCBI Taxonomy" id="218284"/>
    <lineage>
        <taxon>Bacteria</taxon>
        <taxon>Bacillati</taxon>
        <taxon>Bacillota</taxon>
        <taxon>Bacilli</taxon>
        <taxon>Bacillales</taxon>
        <taxon>Bacillaceae</taxon>
        <taxon>Rossellomorea</taxon>
    </lineage>
</organism>
<evidence type="ECO:0000256" key="1">
    <source>
        <dbReference type="SAM" id="Phobius"/>
    </source>
</evidence>
<evidence type="ECO:0000313" key="3">
    <source>
        <dbReference type="Proteomes" id="UP000322267"/>
    </source>
</evidence>